<dbReference type="PROSITE" id="PS00134">
    <property type="entry name" value="TRYPSIN_HIS"/>
    <property type="match status" value="2"/>
</dbReference>
<organism evidence="8 9">
    <name type="scientific">Oikopleura dioica</name>
    <name type="common">Tunicate</name>
    <dbReference type="NCBI Taxonomy" id="34765"/>
    <lineage>
        <taxon>Eukaryota</taxon>
        <taxon>Metazoa</taxon>
        <taxon>Chordata</taxon>
        <taxon>Tunicata</taxon>
        <taxon>Appendicularia</taxon>
        <taxon>Copelata</taxon>
        <taxon>Oikopleuridae</taxon>
        <taxon>Oikopleura</taxon>
    </lineage>
</organism>
<feature type="signal peptide" evidence="6">
    <location>
        <begin position="1"/>
        <end position="22"/>
    </location>
</feature>
<feature type="domain" description="Peptidase S1" evidence="7">
    <location>
        <begin position="323"/>
        <end position="560"/>
    </location>
</feature>
<dbReference type="InterPro" id="IPR001314">
    <property type="entry name" value="Peptidase_S1A"/>
</dbReference>
<dbReference type="PROSITE" id="PS00135">
    <property type="entry name" value="TRYPSIN_SER"/>
    <property type="match status" value="2"/>
</dbReference>
<evidence type="ECO:0000256" key="4">
    <source>
        <dbReference type="ARBA" id="ARBA00023157"/>
    </source>
</evidence>
<evidence type="ECO:0000256" key="5">
    <source>
        <dbReference type="RuleBase" id="RU363034"/>
    </source>
</evidence>
<dbReference type="PROSITE" id="PS50240">
    <property type="entry name" value="TRYPSIN_DOM"/>
    <property type="match status" value="2"/>
</dbReference>
<dbReference type="InterPro" id="IPR050127">
    <property type="entry name" value="Serine_Proteases_S1"/>
</dbReference>
<dbReference type="EMBL" id="OU015568">
    <property type="protein sequence ID" value="CAG5087843.1"/>
    <property type="molecule type" value="Genomic_DNA"/>
</dbReference>
<reference evidence="8 9" key="1">
    <citation type="submission" date="2021-04" db="EMBL/GenBank/DDBJ databases">
        <authorList>
            <person name="Bliznina A."/>
        </authorList>
    </citation>
    <scope>NUCLEOTIDE SEQUENCE [LARGE SCALE GENOMIC DNA]</scope>
</reference>
<dbReference type="SUPFAM" id="SSF50494">
    <property type="entry name" value="Trypsin-like serine proteases"/>
    <property type="match status" value="2"/>
</dbReference>
<gene>
    <name evidence="8" type="ORF">OKIOD_LOCUS3204</name>
</gene>
<keyword evidence="4" id="KW-1015">Disulfide bond</keyword>
<accession>A0ABN7RZN7</accession>
<dbReference type="SMART" id="SM00020">
    <property type="entry name" value="Tryp_SPc"/>
    <property type="match status" value="2"/>
</dbReference>
<dbReference type="InterPro" id="IPR009003">
    <property type="entry name" value="Peptidase_S1_PA"/>
</dbReference>
<dbReference type="Pfam" id="PF00089">
    <property type="entry name" value="Trypsin"/>
    <property type="match status" value="2"/>
</dbReference>
<dbReference type="Gene3D" id="2.40.10.10">
    <property type="entry name" value="Trypsin-like serine proteases"/>
    <property type="match status" value="2"/>
</dbReference>
<sequence length="772" mass="84057">MRLFKTFNVLLLHNAAARMSAAESSDDGLRGLLDVGLTCEANQDTRSAHRIVGGTEAQPASWPWIVRFPMMGCAGSIIGPRTVVTAAHCCFTTSLGIYDFVAGKHSRLDNLNADPFTRRYRASAVKKHPSYTSSTFESDICLVFTNEDIDFNDAVQPVCLPSAPVEVRQENCYVAGWGRTSWNGFQASKLLEIPVTIYDVEGECNPNYRENGNTPLIEDVMICAGNMDGGIDACQGDSGGPLVCLEEGNPVMHGVVSWGVKCALADLPGVYTRTTAMLDWIQAMQFEVLGEPETGTDEILYEQVAIEGGLTGMSCLETEETRIMGGQEATYGSWPWMGRLEKGCSATIIGHNVALTAAHCCQDQGLWSYDIHVGAHHSFETNADSWRDHVWATKVVPHPDYDQVTKDNDICLIFYQQSFNWSQGVQPACIPSGPSTSGRKCHVAGWGAKSADPSASGSHVLMEAQINIYNSDQECKPAFGASEEASAEGDVTDNMICAGWKEGGVDACNGDSGGPLVCVEDGKPVVTGIVSWGFKCGIPNFPSLYTDVSKYTDWIRKEIEESNGCDKDDLAKIPGVTGDGEWVCDETECTWTCEDGHATDAVTKCSNKQWTALTTAMRKTARCDRCNIDISSVKTSEAAPAAQLDCSFSRSVKTCKLKCLSEDGTFGDTNTEVFCDRSKAKNRFSPVRGKSGNLSCVPLCDRNAVFEQVQKKWGDDFVAENFKDMTSKHPVFTKMKCNNSNKVSKKTFIRCSVNSKGVEKIIIKGDPKDPKC</sequence>
<feature type="chain" id="PRO_5047281189" evidence="6">
    <location>
        <begin position="23"/>
        <end position="772"/>
    </location>
</feature>
<dbReference type="PANTHER" id="PTHR24264:SF83">
    <property type="entry name" value="COMPLEMENT FACTOR I"/>
    <property type="match status" value="1"/>
</dbReference>
<evidence type="ECO:0000256" key="2">
    <source>
        <dbReference type="ARBA" id="ARBA00022801"/>
    </source>
</evidence>
<feature type="domain" description="Peptidase S1" evidence="7">
    <location>
        <begin position="51"/>
        <end position="286"/>
    </location>
</feature>
<proteinExistence type="predicted"/>
<keyword evidence="6" id="KW-0732">Signal</keyword>
<evidence type="ECO:0000313" key="9">
    <source>
        <dbReference type="Proteomes" id="UP001158576"/>
    </source>
</evidence>
<dbReference type="InterPro" id="IPR033116">
    <property type="entry name" value="TRYPSIN_SER"/>
</dbReference>
<dbReference type="PRINTS" id="PR00722">
    <property type="entry name" value="CHYMOTRYPSIN"/>
</dbReference>
<keyword evidence="1 5" id="KW-0645">Protease</keyword>
<evidence type="ECO:0000256" key="3">
    <source>
        <dbReference type="ARBA" id="ARBA00022825"/>
    </source>
</evidence>
<dbReference type="InterPro" id="IPR018114">
    <property type="entry name" value="TRYPSIN_HIS"/>
</dbReference>
<dbReference type="InterPro" id="IPR001254">
    <property type="entry name" value="Trypsin_dom"/>
</dbReference>
<dbReference type="CDD" id="cd00190">
    <property type="entry name" value="Tryp_SPc"/>
    <property type="match status" value="2"/>
</dbReference>
<dbReference type="PANTHER" id="PTHR24264">
    <property type="entry name" value="TRYPSIN-RELATED"/>
    <property type="match status" value="1"/>
</dbReference>
<keyword evidence="9" id="KW-1185">Reference proteome</keyword>
<name>A0ABN7RZN7_OIKDI</name>
<dbReference type="Proteomes" id="UP001158576">
    <property type="component" value="Chromosome PAR"/>
</dbReference>
<evidence type="ECO:0000256" key="1">
    <source>
        <dbReference type="ARBA" id="ARBA00022670"/>
    </source>
</evidence>
<dbReference type="InterPro" id="IPR043504">
    <property type="entry name" value="Peptidase_S1_PA_chymotrypsin"/>
</dbReference>
<keyword evidence="2 5" id="KW-0378">Hydrolase</keyword>
<evidence type="ECO:0000313" key="8">
    <source>
        <dbReference type="EMBL" id="CAG5087843.1"/>
    </source>
</evidence>
<protein>
    <submittedName>
        <fullName evidence="8">Oidioi.mRNA.OKI2018_I69.PAR.g11646.t1.cds</fullName>
    </submittedName>
</protein>
<evidence type="ECO:0000256" key="6">
    <source>
        <dbReference type="SAM" id="SignalP"/>
    </source>
</evidence>
<keyword evidence="3 5" id="KW-0720">Serine protease</keyword>
<evidence type="ECO:0000259" key="7">
    <source>
        <dbReference type="PROSITE" id="PS50240"/>
    </source>
</evidence>